<gene>
    <name evidence="6" type="ORF">HMPREF2086_01418</name>
</gene>
<protein>
    <recommendedName>
        <fullName evidence="5">Flavin reductase like domain-containing protein</fullName>
    </recommendedName>
</protein>
<name>V8C953_9HELI</name>
<accession>V8C953</accession>
<dbReference type="PANTHER" id="PTHR33798">
    <property type="entry name" value="FLAVOPROTEIN OXYGENASE"/>
    <property type="match status" value="1"/>
</dbReference>
<dbReference type="Gene3D" id="2.30.110.10">
    <property type="entry name" value="Electron Transport, Fmn-binding Protein, Chain A"/>
    <property type="match status" value="1"/>
</dbReference>
<sequence length="195" mass="21702">MIVDFGFSSALANYRLLSNTITPRPIAWVSSINSNGVVNLAPFSFFGVVNSTPPIFSLCFSLKSDGTTKDTLQNLRDTKRVSISLVMVDWLEKVEQSASEIEPNRSEASAFGIELESVDCAYPPLPKGVKVAYFCDLREILNLSVANTTALIEAKKCFVDDEIYKDDLRFLPPHLGRVGKYYLQAKEVIDPKIKE</sequence>
<dbReference type="eggNOG" id="COG1853">
    <property type="taxonomic scope" value="Bacteria"/>
</dbReference>
<keyword evidence="2" id="KW-0285">Flavoprotein</keyword>
<proteinExistence type="inferred from homology"/>
<dbReference type="InterPro" id="IPR002563">
    <property type="entry name" value="Flavin_Rdtase-like_dom"/>
</dbReference>
<organism evidence="6 7">
    <name type="scientific">Helicobacter macacae MIT 99-5501</name>
    <dbReference type="NCBI Taxonomy" id="1357400"/>
    <lineage>
        <taxon>Bacteria</taxon>
        <taxon>Pseudomonadati</taxon>
        <taxon>Campylobacterota</taxon>
        <taxon>Epsilonproteobacteria</taxon>
        <taxon>Campylobacterales</taxon>
        <taxon>Helicobacteraceae</taxon>
        <taxon>Helicobacter</taxon>
    </lineage>
</organism>
<dbReference type="InterPro" id="IPR012349">
    <property type="entry name" value="Split_barrel_FMN-bd"/>
</dbReference>
<dbReference type="EMBL" id="AZJI01000005">
    <property type="protein sequence ID" value="ETD23612.1"/>
    <property type="molecule type" value="Genomic_DNA"/>
</dbReference>
<dbReference type="GO" id="GO:0016646">
    <property type="term" value="F:oxidoreductase activity, acting on the CH-NH group of donors, NAD or NADP as acceptor"/>
    <property type="evidence" value="ECO:0007669"/>
    <property type="project" value="UniProtKB-ARBA"/>
</dbReference>
<dbReference type="RefSeq" id="WP_023928159.1">
    <property type="nucleotide sequence ID" value="NZ_KI669454.1"/>
</dbReference>
<dbReference type="Pfam" id="PF01613">
    <property type="entry name" value="Flavin_Reduct"/>
    <property type="match status" value="1"/>
</dbReference>
<dbReference type="HOGENOM" id="CLU_059021_3_1_7"/>
<dbReference type="PATRIC" id="fig|1357400.3.peg.1904"/>
<comment type="similarity">
    <text evidence="4">Belongs to the flavoredoxin family.</text>
</comment>
<keyword evidence="3" id="KW-0288">FMN</keyword>
<comment type="caution">
    <text evidence="6">The sequence shown here is derived from an EMBL/GenBank/DDBJ whole genome shotgun (WGS) entry which is preliminary data.</text>
</comment>
<evidence type="ECO:0000313" key="6">
    <source>
        <dbReference type="EMBL" id="ETD23612.1"/>
    </source>
</evidence>
<dbReference type="Proteomes" id="UP000018731">
    <property type="component" value="Unassembled WGS sequence"/>
</dbReference>
<comment type="cofactor">
    <cofactor evidence="1">
        <name>FMN</name>
        <dbReference type="ChEBI" id="CHEBI:58210"/>
    </cofactor>
</comment>
<dbReference type="GO" id="GO:0010181">
    <property type="term" value="F:FMN binding"/>
    <property type="evidence" value="ECO:0007669"/>
    <property type="project" value="InterPro"/>
</dbReference>
<evidence type="ECO:0000259" key="5">
    <source>
        <dbReference type="Pfam" id="PF01613"/>
    </source>
</evidence>
<evidence type="ECO:0000256" key="4">
    <source>
        <dbReference type="ARBA" id="ARBA00038054"/>
    </source>
</evidence>
<reference evidence="6 7" key="1">
    <citation type="journal article" date="2014" name="Genome Announc.">
        <title>Draft genome sequences of six enterohepatic helicobacter species isolated from humans and one from rhesus macaques.</title>
        <authorList>
            <person name="Shen Z."/>
            <person name="Sheh A."/>
            <person name="Young S.K."/>
            <person name="Abouelliel A."/>
            <person name="Ward D.V."/>
            <person name="Earl A.M."/>
            <person name="Fox J.G."/>
        </authorList>
    </citation>
    <scope>NUCLEOTIDE SEQUENCE [LARGE SCALE GENOMIC DNA]</scope>
    <source>
        <strain evidence="6 7">MIT 99-5501</strain>
    </source>
</reference>
<dbReference type="STRING" id="1357400.HMPREF2086_01418"/>
<dbReference type="SUPFAM" id="SSF50475">
    <property type="entry name" value="FMN-binding split barrel"/>
    <property type="match status" value="1"/>
</dbReference>
<evidence type="ECO:0000256" key="3">
    <source>
        <dbReference type="ARBA" id="ARBA00022643"/>
    </source>
</evidence>
<evidence type="ECO:0000256" key="2">
    <source>
        <dbReference type="ARBA" id="ARBA00022630"/>
    </source>
</evidence>
<dbReference type="AlphaFoldDB" id="V8C953"/>
<evidence type="ECO:0000313" key="7">
    <source>
        <dbReference type="Proteomes" id="UP000018731"/>
    </source>
</evidence>
<evidence type="ECO:0000256" key="1">
    <source>
        <dbReference type="ARBA" id="ARBA00001917"/>
    </source>
</evidence>
<dbReference type="PANTHER" id="PTHR33798:SF5">
    <property type="entry name" value="FLAVIN REDUCTASE LIKE DOMAIN-CONTAINING PROTEIN"/>
    <property type="match status" value="1"/>
</dbReference>
<keyword evidence="7" id="KW-1185">Reference proteome</keyword>
<feature type="domain" description="Flavin reductase like" evidence="5">
    <location>
        <begin position="22"/>
        <end position="142"/>
    </location>
</feature>
<dbReference type="OrthoDB" id="9794638at2"/>